<accession>A0A9D2S5S8</accession>
<dbReference type="PROSITE" id="PS50862">
    <property type="entry name" value="AA_TRNA_LIGASE_II"/>
    <property type="match status" value="1"/>
</dbReference>
<organism evidence="9 10">
    <name type="scientific">Candidatus Flavonifractor intestinipullorum</name>
    <dbReference type="NCBI Taxonomy" id="2838587"/>
    <lineage>
        <taxon>Bacteria</taxon>
        <taxon>Bacillati</taxon>
        <taxon>Bacillota</taxon>
        <taxon>Clostridia</taxon>
        <taxon>Eubacteriales</taxon>
        <taxon>Oscillospiraceae</taxon>
        <taxon>Flavonifractor</taxon>
    </lineage>
</organism>
<keyword evidence="3 7" id="KW-0547">Nucleotide-binding</keyword>
<keyword evidence="4 7" id="KW-0067">ATP-binding</keyword>
<dbReference type="Gene3D" id="3.30.1360.30">
    <property type="entry name" value="GAD-like domain"/>
    <property type="match status" value="1"/>
</dbReference>
<dbReference type="EC" id="6.1.1.12" evidence="7"/>
<dbReference type="GO" id="GO:0005737">
    <property type="term" value="C:cytoplasm"/>
    <property type="evidence" value="ECO:0007669"/>
    <property type="project" value="UniProtKB-SubCell"/>
</dbReference>
<dbReference type="GO" id="GO:0005524">
    <property type="term" value="F:ATP binding"/>
    <property type="evidence" value="ECO:0007669"/>
    <property type="project" value="UniProtKB-UniRule"/>
</dbReference>
<dbReference type="InterPro" id="IPR006195">
    <property type="entry name" value="aa-tRNA-synth_II"/>
</dbReference>
<dbReference type="InterPro" id="IPR012340">
    <property type="entry name" value="NA-bd_OB-fold"/>
</dbReference>
<feature type="domain" description="Aminoacyl-transfer RNA synthetases class-II family profile" evidence="8">
    <location>
        <begin position="148"/>
        <end position="560"/>
    </location>
</feature>
<evidence type="ECO:0000313" key="10">
    <source>
        <dbReference type="Proteomes" id="UP000824208"/>
    </source>
</evidence>
<dbReference type="InterPro" id="IPR002312">
    <property type="entry name" value="Asp/Asn-tRNA-synth_IIb"/>
</dbReference>
<keyword evidence="7" id="KW-0963">Cytoplasm</keyword>
<dbReference type="GO" id="GO:0006422">
    <property type="term" value="P:aspartyl-tRNA aminoacylation"/>
    <property type="evidence" value="ECO:0007669"/>
    <property type="project" value="UniProtKB-UniRule"/>
</dbReference>
<dbReference type="PANTHER" id="PTHR22594">
    <property type="entry name" value="ASPARTYL/LYSYL-TRNA SYNTHETASE"/>
    <property type="match status" value="1"/>
</dbReference>
<dbReference type="InterPro" id="IPR029351">
    <property type="entry name" value="GAD_dom"/>
</dbReference>
<dbReference type="GO" id="GO:0016740">
    <property type="term" value="F:transferase activity"/>
    <property type="evidence" value="ECO:0007669"/>
    <property type="project" value="UniProtKB-ARBA"/>
</dbReference>
<comment type="subcellular location">
    <subcellularLocation>
        <location evidence="7">Cytoplasm</location>
    </subcellularLocation>
</comment>
<dbReference type="CDD" id="cd04317">
    <property type="entry name" value="EcAspRS_like_N"/>
    <property type="match status" value="1"/>
</dbReference>
<dbReference type="PANTHER" id="PTHR22594:SF5">
    <property type="entry name" value="ASPARTATE--TRNA LIGASE, MITOCHONDRIAL"/>
    <property type="match status" value="1"/>
</dbReference>
<gene>
    <name evidence="7 9" type="primary">aspS</name>
    <name evidence="9" type="ORF">H9714_06245</name>
</gene>
<evidence type="ECO:0000259" key="8">
    <source>
        <dbReference type="PROSITE" id="PS50862"/>
    </source>
</evidence>
<feature type="binding site" evidence="7">
    <location>
        <position position="450"/>
    </location>
    <ligand>
        <name>L-aspartate</name>
        <dbReference type="ChEBI" id="CHEBI:29991"/>
    </ligand>
</feature>
<dbReference type="Pfam" id="PF01336">
    <property type="entry name" value="tRNA_anti-codon"/>
    <property type="match status" value="1"/>
</dbReference>
<feature type="binding site" evidence="7">
    <location>
        <begin position="541"/>
        <end position="544"/>
    </location>
    <ligand>
        <name>ATP</name>
        <dbReference type="ChEBI" id="CHEBI:30616"/>
    </ligand>
</feature>
<dbReference type="GO" id="GO:0003676">
    <property type="term" value="F:nucleic acid binding"/>
    <property type="evidence" value="ECO:0007669"/>
    <property type="project" value="InterPro"/>
</dbReference>
<dbReference type="InterPro" id="IPR045864">
    <property type="entry name" value="aa-tRNA-synth_II/BPL/LPL"/>
</dbReference>
<feature type="binding site" evidence="7">
    <location>
        <position position="179"/>
    </location>
    <ligand>
        <name>L-aspartate</name>
        <dbReference type="ChEBI" id="CHEBI:29991"/>
    </ligand>
</feature>
<dbReference type="HAMAP" id="MF_00044">
    <property type="entry name" value="Asp_tRNA_synth_type1"/>
    <property type="match status" value="1"/>
</dbReference>
<dbReference type="InterPro" id="IPR047089">
    <property type="entry name" value="Asp-tRNA-ligase_1_N"/>
</dbReference>
<feature type="binding site" evidence="7">
    <location>
        <begin position="225"/>
        <end position="227"/>
    </location>
    <ligand>
        <name>ATP</name>
        <dbReference type="ChEBI" id="CHEBI:30616"/>
    </ligand>
</feature>
<keyword evidence="6 7" id="KW-0030">Aminoacyl-tRNA synthetase</keyword>
<evidence type="ECO:0000256" key="1">
    <source>
        <dbReference type="ARBA" id="ARBA00006303"/>
    </source>
</evidence>
<dbReference type="NCBIfam" id="TIGR00459">
    <property type="entry name" value="aspS_bact"/>
    <property type="match status" value="1"/>
</dbReference>
<dbReference type="Proteomes" id="UP000824208">
    <property type="component" value="Unassembled WGS sequence"/>
</dbReference>
<reference evidence="9" key="2">
    <citation type="submission" date="2021-04" db="EMBL/GenBank/DDBJ databases">
        <authorList>
            <person name="Gilroy R."/>
        </authorList>
    </citation>
    <scope>NUCLEOTIDE SEQUENCE</scope>
    <source>
        <strain evidence="9">CHK189-11263</strain>
    </source>
</reference>
<comment type="caution">
    <text evidence="7">Lacks conserved residue(s) required for the propagation of feature annotation.</text>
</comment>
<keyword evidence="2 7" id="KW-0436">Ligase</keyword>
<evidence type="ECO:0000256" key="3">
    <source>
        <dbReference type="ARBA" id="ARBA00022741"/>
    </source>
</evidence>
<dbReference type="InterPro" id="IPR004115">
    <property type="entry name" value="GAD-like_sf"/>
</dbReference>
<evidence type="ECO:0000313" key="9">
    <source>
        <dbReference type="EMBL" id="HJB57134.1"/>
    </source>
</evidence>
<dbReference type="PRINTS" id="PR01042">
    <property type="entry name" value="TRNASYNTHASP"/>
</dbReference>
<dbReference type="SUPFAM" id="SSF55681">
    <property type="entry name" value="Class II aaRS and biotin synthetases"/>
    <property type="match status" value="1"/>
</dbReference>
<dbReference type="InterPro" id="IPR004365">
    <property type="entry name" value="NA-bd_OB_tRNA"/>
</dbReference>
<dbReference type="EMBL" id="DWYC01000053">
    <property type="protein sequence ID" value="HJB57134.1"/>
    <property type="molecule type" value="Genomic_DNA"/>
</dbReference>
<dbReference type="Pfam" id="PF02938">
    <property type="entry name" value="GAD"/>
    <property type="match status" value="1"/>
</dbReference>
<name>A0A9D2S5S8_9FIRM</name>
<dbReference type="InterPro" id="IPR004524">
    <property type="entry name" value="Asp-tRNA-ligase_1"/>
</dbReference>
<dbReference type="SUPFAM" id="SSF55261">
    <property type="entry name" value="GAD domain-like"/>
    <property type="match status" value="1"/>
</dbReference>
<feature type="binding site" evidence="7">
    <location>
        <position position="489"/>
    </location>
    <ligand>
        <name>ATP</name>
        <dbReference type="ChEBI" id="CHEBI:30616"/>
    </ligand>
</feature>
<sequence>MDRVRTAYRTHTCGELRLEHVGQTVTLAGFLENIREVGQNFAFVVLRDFYGTTQVVIETEEMMRLVKPLNKESAIQVTGVVRERDSKNSKLPTGDIEVVPTAITVLGRCRHNELPFQINRSREADESARLKYRYLDLRNPAVKENIILRSNVVAALRAAMIDHGFLEITTPILTASSPEGARDYLVPSRKHPGKFYALPQAPQQFKQLLMASGFDKYFQIAPCFRDEDARGDRSPGEFYQLDMEMAFAGQEDVFAVLEDVLPPIFAKYGTYNTASTAPFRRVSYLDAMETYGTDKPDLRIDLTVKDATEVLAGCGFGPFEGNTVKAVPITGFTATRKQIDKLCADVEVQSGQKAYWFRLDEKGEIVGGIAKFVQPIKDQVVSTLGLEPGTFVGLTAGKKLTAQKTAGVLLKQAVALAPQHFDKERYEFCWIVDFPMYEIGEESGQLEFCHNPFSMPNGGLEILKKAAAGEVDPLSITAFQYDLVCNGVELSSGAVRNHDPEIMIEAFQLVRLGEDDVKAKFPAMYNAFTYGAPPHAGIAPGVDRMVMLLAGEDSIREIIPFPMNKNAQDLMMGAPSFVDPKQLDELNIVCTKKEEESAE</sequence>
<feature type="binding site" evidence="7">
    <location>
        <position position="225"/>
    </location>
    <ligand>
        <name>L-aspartate</name>
        <dbReference type="ChEBI" id="CHEBI:29991"/>
    </ligand>
</feature>
<comment type="function">
    <text evidence="7">Catalyzes the attachment of L-aspartate to tRNA(Asp) in a two-step reaction: L-aspartate is first activated by ATP to form Asp-AMP and then transferred to the acceptor end of tRNA(Asp).</text>
</comment>
<feature type="binding site" evidence="7">
    <location>
        <position position="496"/>
    </location>
    <ligand>
        <name>L-aspartate</name>
        <dbReference type="ChEBI" id="CHEBI:29991"/>
    </ligand>
</feature>
<comment type="caution">
    <text evidence="9">The sequence shown here is derived from an EMBL/GenBank/DDBJ whole genome shotgun (WGS) entry which is preliminary data.</text>
</comment>
<protein>
    <recommendedName>
        <fullName evidence="7">Aspartate--tRNA ligase</fullName>
        <ecNumber evidence="7">6.1.1.12</ecNumber>
    </recommendedName>
    <alternativeName>
        <fullName evidence="7">Aspartyl-tRNA synthetase</fullName>
        <shortName evidence="7">AspRS</shortName>
    </alternativeName>
</protein>
<feature type="region of interest" description="Aspartate" evidence="7">
    <location>
        <begin position="203"/>
        <end position="206"/>
    </location>
</feature>
<dbReference type="SUPFAM" id="SSF50249">
    <property type="entry name" value="Nucleic acid-binding proteins"/>
    <property type="match status" value="1"/>
</dbReference>
<dbReference type="GO" id="GO:0140096">
    <property type="term" value="F:catalytic activity, acting on a protein"/>
    <property type="evidence" value="ECO:0007669"/>
    <property type="project" value="UniProtKB-ARBA"/>
</dbReference>
<dbReference type="Gene3D" id="3.30.930.10">
    <property type="entry name" value="Bira Bifunctional Protein, Domain 2"/>
    <property type="match status" value="1"/>
</dbReference>
<keyword evidence="5 7" id="KW-0648">Protein biosynthesis</keyword>
<evidence type="ECO:0000256" key="4">
    <source>
        <dbReference type="ARBA" id="ARBA00022840"/>
    </source>
</evidence>
<evidence type="ECO:0000256" key="2">
    <source>
        <dbReference type="ARBA" id="ARBA00022598"/>
    </source>
</evidence>
<dbReference type="Gene3D" id="2.40.50.140">
    <property type="entry name" value="Nucleic acid-binding proteins"/>
    <property type="match status" value="1"/>
</dbReference>
<evidence type="ECO:0000256" key="6">
    <source>
        <dbReference type="ARBA" id="ARBA00023146"/>
    </source>
</evidence>
<evidence type="ECO:0000256" key="7">
    <source>
        <dbReference type="HAMAP-Rule" id="MF_00044"/>
    </source>
</evidence>
<dbReference type="AlphaFoldDB" id="A0A9D2S5S8"/>
<dbReference type="InterPro" id="IPR004364">
    <property type="entry name" value="Aa-tRNA-synt_II"/>
</dbReference>
<comment type="similarity">
    <text evidence="1 7">Belongs to the class-II aminoacyl-tRNA synthetase family. Type 1 subfamily.</text>
</comment>
<reference evidence="9" key="1">
    <citation type="journal article" date="2021" name="PeerJ">
        <title>Extensive microbial diversity within the chicken gut microbiome revealed by metagenomics and culture.</title>
        <authorList>
            <person name="Gilroy R."/>
            <person name="Ravi A."/>
            <person name="Getino M."/>
            <person name="Pursley I."/>
            <person name="Horton D.L."/>
            <person name="Alikhan N.F."/>
            <person name="Baker D."/>
            <person name="Gharbi K."/>
            <person name="Hall N."/>
            <person name="Watson M."/>
            <person name="Adriaenssens E.M."/>
            <person name="Foster-Nyarko E."/>
            <person name="Jarju S."/>
            <person name="Secka A."/>
            <person name="Antonio M."/>
            <person name="Oren A."/>
            <person name="Chaudhuri R.R."/>
            <person name="La Ragione R."/>
            <person name="Hildebrand F."/>
            <person name="Pallen M.J."/>
        </authorList>
    </citation>
    <scope>NUCLEOTIDE SEQUENCE</scope>
    <source>
        <strain evidence="9">CHK189-11263</strain>
    </source>
</reference>
<dbReference type="Pfam" id="PF00152">
    <property type="entry name" value="tRNA-synt_2"/>
    <property type="match status" value="1"/>
</dbReference>
<evidence type="ECO:0000256" key="5">
    <source>
        <dbReference type="ARBA" id="ARBA00022917"/>
    </source>
</evidence>
<comment type="catalytic activity">
    <reaction evidence="7">
        <text>tRNA(Asp) + L-aspartate + ATP = L-aspartyl-tRNA(Asp) + AMP + diphosphate</text>
        <dbReference type="Rhea" id="RHEA:19649"/>
        <dbReference type="Rhea" id="RHEA-COMP:9660"/>
        <dbReference type="Rhea" id="RHEA-COMP:9678"/>
        <dbReference type="ChEBI" id="CHEBI:29991"/>
        <dbReference type="ChEBI" id="CHEBI:30616"/>
        <dbReference type="ChEBI" id="CHEBI:33019"/>
        <dbReference type="ChEBI" id="CHEBI:78442"/>
        <dbReference type="ChEBI" id="CHEBI:78516"/>
        <dbReference type="ChEBI" id="CHEBI:456215"/>
        <dbReference type="EC" id="6.1.1.12"/>
    </reaction>
</comment>
<dbReference type="NCBIfam" id="NF001750">
    <property type="entry name" value="PRK00476.1"/>
    <property type="match status" value="1"/>
</dbReference>
<proteinExistence type="inferred from homology"/>
<comment type="subunit">
    <text evidence="7">Homodimer.</text>
</comment>
<dbReference type="GO" id="GO:0004815">
    <property type="term" value="F:aspartate-tRNA ligase activity"/>
    <property type="evidence" value="ECO:0007669"/>
    <property type="project" value="UniProtKB-UniRule"/>
</dbReference>